<evidence type="ECO:0000313" key="2">
    <source>
        <dbReference type="EMBL" id="KAK3014516.1"/>
    </source>
</evidence>
<evidence type="ECO:0000259" key="1">
    <source>
        <dbReference type="PROSITE" id="PS51038"/>
    </source>
</evidence>
<dbReference type="PROSITE" id="PS51038">
    <property type="entry name" value="BAH"/>
    <property type="match status" value="1"/>
</dbReference>
<name>A0AA88VSF7_9ASTE</name>
<keyword evidence="3" id="KW-1185">Reference proteome</keyword>
<organism evidence="2 3">
    <name type="scientific">Escallonia herrerae</name>
    <dbReference type="NCBI Taxonomy" id="1293975"/>
    <lineage>
        <taxon>Eukaryota</taxon>
        <taxon>Viridiplantae</taxon>
        <taxon>Streptophyta</taxon>
        <taxon>Embryophyta</taxon>
        <taxon>Tracheophyta</taxon>
        <taxon>Spermatophyta</taxon>
        <taxon>Magnoliopsida</taxon>
        <taxon>eudicotyledons</taxon>
        <taxon>Gunneridae</taxon>
        <taxon>Pentapetalae</taxon>
        <taxon>asterids</taxon>
        <taxon>campanulids</taxon>
        <taxon>Escalloniales</taxon>
        <taxon>Escalloniaceae</taxon>
        <taxon>Escallonia</taxon>
    </lineage>
</organism>
<dbReference type="InterPro" id="IPR043151">
    <property type="entry name" value="BAH_sf"/>
</dbReference>
<dbReference type="Pfam" id="PF01426">
    <property type="entry name" value="BAH"/>
    <property type="match status" value="1"/>
</dbReference>
<sequence length="124" mass="13921">AMWEDNKTRSKWVIGSRCYFPGDLPEEVGRPCAPESNEVYESNHDITVMAGLIQGPCEVLPSSKFNEESQRRAHLGNGTSERLWPVYLCKCVFHHLSPALLIVCSYAGACLTFPRDISLSFSNR</sequence>
<dbReference type="EMBL" id="JAVXUP010001213">
    <property type="protein sequence ID" value="KAK3014516.1"/>
    <property type="molecule type" value="Genomic_DNA"/>
</dbReference>
<dbReference type="Proteomes" id="UP001188597">
    <property type="component" value="Unassembled WGS sequence"/>
</dbReference>
<dbReference type="AlphaFoldDB" id="A0AA88VSF7"/>
<evidence type="ECO:0000313" key="3">
    <source>
        <dbReference type="Proteomes" id="UP001188597"/>
    </source>
</evidence>
<reference evidence="2" key="1">
    <citation type="submission" date="2022-12" db="EMBL/GenBank/DDBJ databases">
        <title>Draft genome assemblies for two species of Escallonia (Escalloniales).</title>
        <authorList>
            <person name="Chanderbali A."/>
            <person name="Dervinis C."/>
            <person name="Anghel I."/>
            <person name="Soltis D."/>
            <person name="Soltis P."/>
            <person name="Zapata F."/>
        </authorList>
    </citation>
    <scope>NUCLEOTIDE SEQUENCE</scope>
    <source>
        <strain evidence="2">UCBG64.0493</strain>
        <tissue evidence="2">Leaf</tissue>
    </source>
</reference>
<dbReference type="GO" id="GO:0003682">
    <property type="term" value="F:chromatin binding"/>
    <property type="evidence" value="ECO:0007669"/>
    <property type="project" value="InterPro"/>
</dbReference>
<dbReference type="Gene3D" id="2.30.30.490">
    <property type="match status" value="1"/>
</dbReference>
<accession>A0AA88VSF7</accession>
<gene>
    <name evidence="2" type="ORF">RJ639_010066</name>
</gene>
<dbReference type="PANTHER" id="PTHR47527:SF3">
    <property type="entry name" value="RING_FYVE_PHD ZINC FINGER SUPERFAMILY PROTEIN"/>
    <property type="match status" value="1"/>
</dbReference>
<dbReference type="InterPro" id="IPR001025">
    <property type="entry name" value="BAH_dom"/>
</dbReference>
<protein>
    <recommendedName>
        <fullName evidence="1">BAH domain-containing protein</fullName>
    </recommendedName>
</protein>
<comment type="caution">
    <text evidence="2">The sequence shown here is derived from an EMBL/GenBank/DDBJ whole genome shotgun (WGS) entry which is preliminary data.</text>
</comment>
<dbReference type="PANTHER" id="PTHR47527">
    <property type="entry name" value="RING/FYVE/PHD ZINC FINGER SUPERFAMILY PROTEIN"/>
    <property type="match status" value="1"/>
</dbReference>
<feature type="domain" description="BAH" evidence="1">
    <location>
        <begin position="1"/>
        <end position="104"/>
    </location>
</feature>
<feature type="non-terminal residue" evidence="2">
    <location>
        <position position="1"/>
    </location>
</feature>
<proteinExistence type="predicted"/>